<gene>
    <name evidence="1" type="ORF">J2S74_005082</name>
</gene>
<evidence type="ECO:0000313" key="1">
    <source>
        <dbReference type="EMBL" id="MDQ0257620.1"/>
    </source>
</evidence>
<dbReference type="PANTHER" id="PTHR30348">
    <property type="entry name" value="UNCHARACTERIZED PROTEIN YECE"/>
    <property type="match status" value="1"/>
</dbReference>
<dbReference type="InterPro" id="IPR002763">
    <property type="entry name" value="DUF72"/>
</dbReference>
<comment type="caution">
    <text evidence="1">The sequence shown here is derived from an EMBL/GenBank/DDBJ whole genome shotgun (WGS) entry which is preliminary data.</text>
</comment>
<evidence type="ECO:0000313" key="2">
    <source>
        <dbReference type="Proteomes" id="UP001230005"/>
    </source>
</evidence>
<dbReference type="Gene3D" id="3.20.20.410">
    <property type="entry name" value="Protein of unknown function UPF0759"/>
    <property type="match status" value="1"/>
</dbReference>
<name>A0ABU0A5K1_9BACI</name>
<organism evidence="1 2">
    <name type="scientific">Evansella vedderi</name>
    <dbReference type="NCBI Taxonomy" id="38282"/>
    <lineage>
        <taxon>Bacteria</taxon>
        <taxon>Bacillati</taxon>
        <taxon>Bacillota</taxon>
        <taxon>Bacilli</taxon>
        <taxon>Bacillales</taxon>
        <taxon>Bacillaceae</taxon>
        <taxon>Evansella</taxon>
    </lineage>
</organism>
<reference evidence="1 2" key="1">
    <citation type="submission" date="2023-07" db="EMBL/GenBank/DDBJ databases">
        <title>Genomic Encyclopedia of Type Strains, Phase IV (KMG-IV): sequencing the most valuable type-strain genomes for metagenomic binning, comparative biology and taxonomic classification.</title>
        <authorList>
            <person name="Goeker M."/>
        </authorList>
    </citation>
    <scope>NUCLEOTIDE SEQUENCE [LARGE SCALE GENOMIC DNA]</scope>
    <source>
        <strain evidence="1 2">DSM 9768</strain>
    </source>
</reference>
<keyword evidence="2" id="KW-1185">Reference proteome</keyword>
<dbReference type="InterPro" id="IPR036520">
    <property type="entry name" value="UPF0759_sf"/>
</dbReference>
<accession>A0ABU0A5K1</accession>
<dbReference type="SUPFAM" id="SSF117396">
    <property type="entry name" value="TM1631-like"/>
    <property type="match status" value="1"/>
</dbReference>
<dbReference type="Proteomes" id="UP001230005">
    <property type="component" value="Unassembled WGS sequence"/>
</dbReference>
<protein>
    <submittedName>
        <fullName evidence="1">Uncharacterized protein YecE (DUF72 family)</fullName>
    </submittedName>
</protein>
<proteinExistence type="predicted"/>
<sequence length="283" mass="32928">MIWVGLTGWGDHDSLYEGSRSTSNKLSTYASYFPVVEVDSSFYAIPPRRNIEKWVAETPETFQFIVKAYQGITGHQRGGIPFTSRKEMFEAFKEFLGPMVQANKLAMVLCQFPPWFDCQKKHVEYVRLCREQFQDMDVALEFRNRSWFSEDYYDNTLTYMKQDQWIHSICDEPQAGERSIPFVPVVTHPEKTLYRMHGRNVYGWNKPANGEEWRDVRYLYDYSDGELEELGREVTKLSGQTKESFVLFNNNSGGHAAANGKRFVEILGIKYRGLAPRQLGLFD</sequence>
<dbReference type="EMBL" id="JAUSUG010000031">
    <property type="protein sequence ID" value="MDQ0257620.1"/>
    <property type="molecule type" value="Genomic_DNA"/>
</dbReference>
<dbReference type="Pfam" id="PF01904">
    <property type="entry name" value="DUF72"/>
    <property type="match status" value="1"/>
</dbReference>
<dbReference type="RefSeq" id="WP_307331631.1">
    <property type="nucleotide sequence ID" value="NZ_JAUSUG010000031.1"/>
</dbReference>
<dbReference type="PANTHER" id="PTHR30348:SF13">
    <property type="entry name" value="UPF0759 PROTEIN YUNF"/>
    <property type="match status" value="1"/>
</dbReference>